<evidence type="ECO:0000313" key="9">
    <source>
        <dbReference type="EMBL" id="AHH13448.1"/>
    </source>
</evidence>
<evidence type="ECO:0000256" key="3">
    <source>
        <dbReference type="ARBA" id="ARBA00022729"/>
    </source>
</evidence>
<keyword evidence="5 8" id="KW-0564">Palmitate</keyword>
<dbReference type="Pfam" id="PF00921">
    <property type="entry name" value="Lipoprotein_2"/>
    <property type="match status" value="1"/>
</dbReference>
<gene>
    <name evidence="9" type="ORF">BHO_0127100</name>
</gene>
<dbReference type="InterPro" id="IPR000680">
    <property type="entry name" value="Borrelia_lipo"/>
</dbReference>
<evidence type="ECO:0000256" key="6">
    <source>
        <dbReference type="ARBA" id="ARBA00023237"/>
    </source>
</evidence>
<geneLocation type="plasmid" evidence="9">
    <name>unnamed</name>
</geneLocation>
<dbReference type="SUPFAM" id="SSF74748">
    <property type="entry name" value="Variable surface antigen VlsE"/>
    <property type="match status" value="1"/>
</dbReference>
<dbReference type="HOGENOM" id="CLU_054711_3_0_12"/>
<dbReference type="AlphaFoldDB" id="W5T3I5"/>
<keyword evidence="7 8" id="KW-0449">Lipoprotein</keyword>
<organism evidence="9">
    <name type="scientific">Borrelia hermsii YBT</name>
    <dbReference type="NCBI Taxonomy" id="1313295"/>
    <lineage>
        <taxon>Bacteria</taxon>
        <taxon>Pseudomonadati</taxon>
        <taxon>Spirochaetota</taxon>
        <taxon>Spirochaetia</taxon>
        <taxon>Spirochaetales</taxon>
        <taxon>Borreliaceae</taxon>
        <taxon>Borrelia</taxon>
    </lineage>
</organism>
<reference evidence="9" key="1">
    <citation type="submission" date="2013-04" db="EMBL/GenBank/DDBJ databases">
        <title>Comparative Genomics of Relapsing Fever Spirochetes.</title>
        <authorList>
            <person name="Schwan T.G."/>
            <person name="Raffel S.J."/>
            <person name="Porcella S.F."/>
            <person name="Martens C.A."/>
            <person name="Bruno D.P."/>
            <person name="Ricklefs S.M."/>
            <person name="Barbian K.B."/>
        </authorList>
    </citation>
    <scope>NUCLEOTIDE SEQUENCE</scope>
    <source>
        <strain evidence="9">YBT</strain>
        <plasmid evidence="9">unnamed</plasmid>
    </source>
</reference>
<evidence type="ECO:0000256" key="8">
    <source>
        <dbReference type="RuleBase" id="RU363105"/>
    </source>
</evidence>
<evidence type="ECO:0000256" key="2">
    <source>
        <dbReference type="ARBA" id="ARBA00004459"/>
    </source>
</evidence>
<evidence type="ECO:0000256" key="5">
    <source>
        <dbReference type="ARBA" id="ARBA00023139"/>
    </source>
</evidence>
<dbReference type="GO" id="GO:0009279">
    <property type="term" value="C:cell outer membrane"/>
    <property type="evidence" value="ECO:0007669"/>
    <property type="project" value="UniProtKB-SubCell"/>
</dbReference>
<proteinExistence type="predicted"/>
<keyword evidence="6 8" id="KW-0998">Cell outer membrane</keyword>
<evidence type="ECO:0000256" key="1">
    <source>
        <dbReference type="ARBA" id="ARBA00003932"/>
    </source>
</evidence>
<keyword evidence="3" id="KW-0732">Signal</keyword>
<name>W5T3I5_BORHE</name>
<accession>W5T3I5</accession>
<dbReference type="EMBL" id="CP005733">
    <property type="protein sequence ID" value="AHH13448.1"/>
    <property type="molecule type" value="Genomic_DNA"/>
</dbReference>
<sequence length="102" mass="10994">MVADAFGGIKVDTKKSDIGKYFIGIEKMMTSVKEKLAFEVIKNGNYAKVKTVVDKFITDILGKIVARAKEGVKGAGGYVAIENAVKDQDFQPEDAESVDGTC</sequence>
<keyword evidence="4 8" id="KW-0472">Membrane</keyword>
<comment type="function">
    <text evidence="1 8">The Vlp and Vsp proteins are antigenically distinct proteins, only one vlp or vsp gene is transcriptionally active at any one time. Switching between these genes is a mechanism of host immune response evasion.</text>
</comment>
<comment type="subcellular location">
    <subcellularLocation>
        <location evidence="2 8">Cell outer membrane</location>
        <topology evidence="2 8">Lipid-anchor</topology>
    </subcellularLocation>
</comment>
<evidence type="ECO:0000256" key="4">
    <source>
        <dbReference type="ARBA" id="ARBA00023136"/>
    </source>
</evidence>
<protein>
    <recommendedName>
        <fullName evidence="8">Variable large protein</fullName>
    </recommendedName>
</protein>
<keyword evidence="9" id="KW-0614">Plasmid</keyword>
<evidence type="ECO:0000256" key="7">
    <source>
        <dbReference type="ARBA" id="ARBA00023288"/>
    </source>
</evidence>